<keyword evidence="2" id="KW-1185">Reference proteome</keyword>
<dbReference type="Proteomes" id="UP000615026">
    <property type="component" value="Unassembled WGS sequence"/>
</dbReference>
<evidence type="ECO:0000313" key="1">
    <source>
        <dbReference type="EMBL" id="MBE9070784.1"/>
    </source>
</evidence>
<name>A0A929A090_LEPEC</name>
<dbReference type="AlphaFoldDB" id="A0A929A090"/>
<reference evidence="1" key="1">
    <citation type="submission" date="2020-10" db="EMBL/GenBank/DDBJ databases">
        <authorList>
            <person name="Castelo-Branco R."/>
            <person name="Eusebio N."/>
            <person name="Adriana R."/>
            <person name="Vieira A."/>
            <person name="Brugerolle De Fraissinette N."/>
            <person name="Rezende De Castro R."/>
            <person name="Schneider M.P."/>
            <person name="Vasconcelos V."/>
            <person name="Leao P.N."/>
        </authorList>
    </citation>
    <scope>NUCLEOTIDE SEQUENCE</scope>
    <source>
        <strain evidence="1">LEGE 11479</strain>
    </source>
</reference>
<dbReference type="GO" id="GO:0016020">
    <property type="term" value="C:membrane"/>
    <property type="evidence" value="ECO:0007669"/>
    <property type="project" value="InterPro"/>
</dbReference>
<sequence length="255" mass="29563">MKQLDTVLAEYELKLMFLESANTLPSAGNGLLIVAKIENFYHVRIFDRTSKKVIDMGKDEFSPDASLALAIDTALKKKSVDNQTKTELIQKITSNLDYQHPQIDHEVELELIQKIISAANISVDDFRLIYRIFIQSMQEGKAVNKIIQQIRLNSHIRNYLWGNDQEYDFLYLEDDLIKSLEINTISSVVDIVAVNPTHFLNEMRKKMDEHKRYALVVSKQKYRALVRGILDLEFPHIPVLSIDEKRFTLQKHDSE</sequence>
<accession>A0A929A090</accession>
<protein>
    <submittedName>
        <fullName evidence="1">FHIPEP family type III secretion protein</fullName>
    </submittedName>
</protein>
<proteinExistence type="predicted"/>
<organism evidence="1 2">
    <name type="scientific">Leptolyngbya cf. ectocarpi LEGE 11479</name>
    <dbReference type="NCBI Taxonomy" id="1828722"/>
    <lineage>
        <taxon>Bacteria</taxon>
        <taxon>Bacillati</taxon>
        <taxon>Cyanobacteriota</taxon>
        <taxon>Cyanophyceae</taxon>
        <taxon>Leptolyngbyales</taxon>
        <taxon>Leptolyngbyaceae</taxon>
        <taxon>Leptolyngbya group</taxon>
        <taxon>Leptolyngbya</taxon>
    </lineage>
</organism>
<gene>
    <name evidence="1" type="ORF">IQ260_29535</name>
</gene>
<dbReference type="GO" id="GO:0009306">
    <property type="term" value="P:protein secretion"/>
    <property type="evidence" value="ECO:0007669"/>
    <property type="project" value="InterPro"/>
</dbReference>
<dbReference type="Pfam" id="PF00771">
    <property type="entry name" value="FHIPEP"/>
    <property type="match status" value="1"/>
</dbReference>
<comment type="caution">
    <text evidence="1">The sequence shown here is derived from an EMBL/GenBank/DDBJ whole genome shotgun (WGS) entry which is preliminary data.</text>
</comment>
<evidence type="ECO:0000313" key="2">
    <source>
        <dbReference type="Proteomes" id="UP000615026"/>
    </source>
</evidence>
<dbReference type="InterPro" id="IPR001712">
    <property type="entry name" value="T3SS_FHIPEP"/>
</dbReference>
<dbReference type="EMBL" id="JADEXP010000533">
    <property type="protein sequence ID" value="MBE9070784.1"/>
    <property type="molecule type" value="Genomic_DNA"/>
</dbReference>